<evidence type="ECO:0000259" key="1">
    <source>
        <dbReference type="PROSITE" id="PS51172"/>
    </source>
</evidence>
<protein>
    <recommendedName>
        <fullName evidence="1">CBM3 domain-containing protein</fullName>
    </recommendedName>
</protein>
<dbReference type="SUPFAM" id="SSF49384">
    <property type="entry name" value="Carbohydrate-binding domain"/>
    <property type="match status" value="1"/>
</dbReference>
<evidence type="ECO:0000313" key="2">
    <source>
        <dbReference type="EMBL" id="GAA2377791.1"/>
    </source>
</evidence>
<dbReference type="EMBL" id="BAAARV010000083">
    <property type="protein sequence ID" value="GAA2377791.1"/>
    <property type="molecule type" value="Genomic_DNA"/>
</dbReference>
<feature type="domain" description="CBM3" evidence="1">
    <location>
        <begin position="1"/>
        <end position="75"/>
    </location>
</feature>
<dbReference type="InterPro" id="IPR008965">
    <property type="entry name" value="CBM2/CBM3_carb-bd_dom_sf"/>
</dbReference>
<reference evidence="2 3" key="1">
    <citation type="journal article" date="2019" name="Int. J. Syst. Evol. Microbiol.">
        <title>The Global Catalogue of Microorganisms (GCM) 10K type strain sequencing project: providing services to taxonomists for standard genome sequencing and annotation.</title>
        <authorList>
            <consortium name="The Broad Institute Genomics Platform"/>
            <consortium name="The Broad Institute Genome Sequencing Center for Infectious Disease"/>
            <person name="Wu L."/>
            <person name="Ma J."/>
        </authorList>
    </citation>
    <scope>NUCLEOTIDE SEQUENCE [LARGE SCALE GENOMIC DNA]</scope>
    <source>
        <strain evidence="2 3">JCM 3272</strain>
    </source>
</reference>
<keyword evidence="3" id="KW-1185">Reference proteome</keyword>
<dbReference type="PROSITE" id="PS51172">
    <property type="entry name" value="CBM3"/>
    <property type="match status" value="1"/>
</dbReference>
<dbReference type="Gene3D" id="2.60.40.710">
    <property type="entry name" value="Endoglucanase-like"/>
    <property type="match status" value="1"/>
</dbReference>
<comment type="caution">
    <text evidence="2">The sequence shown here is derived from an EMBL/GenBank/DDBJ whole genome shotgun (WGS) entry which is preliminary data.</text>
</comment>
<name>A0ABN3HEM0_9ACTN</name>
<evidence type="ECO:0000313" key="3">
    <source>
        <dbReference type="Proteomes" id="UP001501444"/>
    </source>
</evidence>
<gene>
    <name evidence="2" type="ORF">GCM10010170_083260</name>
</gene>
<accession>A0ABN3HEM0</accession>
<dbReference type="InterPro" id="IPR036966">
    <property type="entry name" value="CBM3_sf"/>
</dbReference>
<proteinExistence type="predicted"/>
<dbReference type="InterPro" id="IPR001956">
    <property type="entry name" value="CBM3"/>
</dbReference>
<dbReference type="Proteomes" id="UP001501444">
    <property type="component" value="Unassembled WGS sequence"/>
</dbReference>
<sequence>MPAVSGADAYIEVGFTGGSLAPGANTGEIQLRVSRTDWQPVSETNDYSRGAATAYTDAMTVPGYVGGSLAWGTQP</sequence>
<organism evidence="2 3">
    <name type="scientific">Dactylosporangium salmoneum</name>
    <dbReference type="NCBI Taxonomy" id="53361"/>
    <lineage>
        <taxon>Bacteria</taxon>
        <taxon>Bacillati</taxon>
        <taxon>Actinomycetota</taxon>
        <taxon>Actinomycetes</taxon>
        <taxon>Micromonosporales</taxon>
        <taxon>Micromonosporaceae</taxon>
        <taxon>Dactylosporangium</taxon>
    </lineage>
</organism>